<gene>
    <name evidence="1" type="ORF">HC235_07275</name>
</gene>
<comment type="caution">
    <text evidence="1">The sequence shown here is derived from an EMBL/GenBank/DDBJ whole genome shotgun (WGS) entry which is preliminary data.</text>
</comment>
<dbReference type="Gene3D" id="3.40.50.1980">
    <property type="entry name" value="Nitrogenase molybdenum iron protein domain"/>
    <property type="match status" value="1"/>
</dbReference>
<dbReference type="Proteomes" id="UP000554766">
    <property type="component" value="Unassembled WGS sequence"/>
</dbReference>
<dbReference type="SUPFAM" id="SSF53807">
    <property type="entry name" value="Helical backbone' metal receptor"/>
    <property type="match status" value="1"/>
</dbReference>
<evidence type="ECO:0000313" key="1">
    <source>
        <dbReference type="EMBL" id="NYR15736.1"/>
    </source>
</evidence>
<dbReference type="GeneID" id="5055708"/>
<name>A0A7L4PD47_9CREN</name>
<dbReference type="PANTHER" id="PTHR30535">
    <property type="entry name" value="VITAMIN B12-BINDING PROTEIN"/>
    <property type="match status" value="1"/>
</dbReference>
<dbReference type="InterPro" id="IPR050902">
    <property type="entry name" value="ABC_Transporter_SBP"/>
</dbReference>
<accession>A0A7L4PD47</accession>
<evidence type="ECO:0000313" key="2">
    <source>
        <dbReference type="Proteomes" id="UP000554766"/>
    </source>
</evidence>
<keyword evidence="2" id="KW-1185">Reference proteome</keyword>
<reference evidence="1 2" key="1">
    <citation type="journal article" date="2020" name="Nat. Commun.">
        <title>The structures of two archaeal type IV pili illuminate evolutionary relationships.</title>
        <authorList>
            <person name="Wang F."/>
            <person name="Baquero D.P."/>
            <person name="Su Z."/>
            <person name="Beltran L.C."/>
            <person name="Prangishvili D."/>
            <person name="Krupovic M."/>
            <person name="Egelman E.H."/>
        </authorList>
    </citation>
    <scope>NUCLEOTIDE SEQUENCE [LARGE SCALE GENOMIC DNA]</scope>
    <source>
        <strain evidence="1 2">2GA</strain>
    </source>
</reference>
<organism evidence="1 2">
    <name type="scientific">Pyrobaculum arsenaticum</name>
    <dbReference type="NCBI Taxonomy" id="121277"/>
    <lineage>
        <taxon>Archaea</taxon>
        <taxon>Thermoproteota</taxon>
        <taxon>Thermoprotei</taxon>
        <taxon>Thermoproteales</taxon>
        <taxon>Thermoproteaceae</taxon>
        <taxon>Pyrobaculum</taxon>
    </lineage>
</organism>
<proteinExistence type="predicted"/>
<dbReference type="AlphaFoldDB" id="A0A7L4PD47"/>
<dbReference type="PANTHER" id="PTHR30535:SF34">
    <property type="entry name" value="MOLYBDATE-BINDING PROTEIN MOLA"/>
    <property type="match status" value="1"/>
</dbReference>
<sequence>MLLVGSLDGVPRKVVSLNPSVNEFLALLGVELAGRDVFSYRPRELMKVPIIGTFTELKEDAVRAISPDLTILYYPVQKHLVDVAARYSKAVVAVPTPVDVDHVASIFRFFAKLFDRDEEGERLAGAYRDLLRGQPLYDGVLAVINLGAYDVACTMSYVADALTKAGFRYMRGLPCVFRHFPEPPAELVSRAKFVIYEARGRRFYENEVDFLGGKEFVVTPNDTLAHYGPSLPIDLQIVWGAVSRGERWAGPTSSMLRPSIRDSWYKPYY</sequence>
<dbReference type="EMBL" id="JAAVJF010000003">
    <property type="protein sequence ID" value="NYR15736.1"/>
    <property type="molecule type" value="Genomic_DNA"/>
</dbReference>
<dbReference type="OMA" id="DVFSYRP"/>
<protein>
    <submittedName>
        <fullName evidence="1">ABC transporter substrate-binding protein</fullName>
    </submittedName>
</protein>
<dbReference type="RefSeq" id="WP_011899658.1">
    <property type="nucleotide sequence ID" value="NZ_JAAVJF010000003.1"/>
</dbReference>